<evidence type="ECO:0008006" key="7">
    <source>
        <dbReference type="Google" id="ProtNLM"/>
    </source>
</evidence>
<dbReference type="SUPFAM" id="SSF53098">
    <property type="entry name" value="Ribonuclease H-like"/>
    <property type="match status" value="1"/>
</dbReference>
<dbReference type="SUPFAM" id="SSF56672">
    <property type="entry name" value="DNA/RNA polymerases"/>
    <property type="match status" value="1"/>
</dbReference>
<keyword evidence="1" id="KW-0479">Metal-binding</keyword>
<keyword evidence="1" id="KW-0862">Zinc</keyword>
<dbReference type="SUPFAM" id="SSF56219">
    <property type="entry name" value="DNase I-like"/>
    <property type="match status" value="1"/>
</dbReference>
<dbReference type="InterPro" id="IPR043502">
    <property type="entry name" value="DNA/RNA_pol_sf"/>
</dbReference>
<dbReference type="Pfam" id="PF00078">
    <property type="entry name" value="RVT_1"/>
    <property type="match status" value="1"/>
</dbReference>
<evidence type="ECO:0000256" key="2">
    <source>
        <dbReference type="SAM" id="MobiDB-lite"/>
    </source>
</evidence>
<dbReference type="GO" id="GO:0003676">
    <property type="term" value="F:nucleic acid binding"/>
    <property type="evidence" value="ECO:0007669"/>
    <property type="project" value="InterPro"/>
</dbReference>
<protein>
    <recommendedName>
        <fullName evidence="7">CCHC-type domain-containing protein</fullName>
    </recommendedName>
</protein>
<dbReference type="EMBL" id="BPVZ01000139">
    <property type="protein sequence ID" value="GKV40143.1"/>
    <property type="molecule type" value="Genomic_DNA"/>
</dbReference>
<feature type="compositionally biased region" description="Basic and acidic residues" evidence="2">
    <location>
        <begin position="18"/>
        <end position="30"/>
    </location>
</feature>
<dbReference type="Pfam" id="PF14111">
    <property type="entry name" value="DUF4283"/>
    <property type="match status" value="1"/>
</dbReference>
<dbReference type="CDD" id="cd06222">
    <property type="entry name" value="RNase_H_like"/>
    <property type="match status" value="1"/>
</dbReference>
<comment type="caution">
    <text evidence="5">The sequence shown here is derived from an EMBL/GenBank/DDBJ whole genome shotgun (WGS) entry which is preliminary data.</text>
</comment>
<dbReference type="Gene3D" id="3.30.420.10">
    <property type="entry name" value="Ribonuclease H-like superfamily/Ribonuclease H"/>
    <property type="match status" value="1"/>
</dbReference>
<evidence type="ECO:0000259" key="4">
    <source>
        <dbReference type="PROSITE" id="PS50878"/>
    </source>
</evidence>
<dbReference type="Pfam" id="PF13966">
    <property type="entry name" value="zf-RVT"/>
    <property type="match status" value="1"/>
</dbReference>
<dbReference type="CDD" id="cd01650">
    <property type="entry name" value="RT_nLTR_like"/>
    <property type="match status" value="1"/>
</dbReference>
<proteinExistence type="predicted"/>
<dbReference type="InterPro" id="IPR002156">
    <property type="entry name" value="RNaseH_domain"/>
</dbReference>
<dbReference type="InterPro" id="IPR026960">
    <property type="entry name" value="RVT-Znf"/>
</dbReference>
<gene>
    <name evidence="5" type="ORF">SLEP1_g47811</name>
</gene>
<dbReference type="GO" id="GO:0004523">
    <property type="term" value="F:RNA-DNA hybrid ribonuclease activity"/>
    <property type="evidence" value="ECO:0007669"/>
    <property type="project" value="InterPro"/>
</dbReference>
<evidence type="ECO:0000313" key="5">
    <source>
        <dbReference type="EMBL" id="GKV40143.1"/>
    </source>
</evidence>
<dbReference type="PROSITE" id="PS50878">
    <property type="entry name" value="RT_POL"/>
    <property type="match status" value="1"/>
</dbReference>
<feature type="domain" description="Reverse transcriptase" evidence="4">
    <location>
        <begin position="960"/>
        <end position="1254"/>
    </location>
</feature>
<dbReference type="Pfam" id="PF13456">
    <property type="entry name" value="RVT_3"/>
    <property type="match status" value="1"/>
</dbReference>
<feature type="region of interest" description="Disordered" evidence="2">
    <location>
        <begin position="1"/>
        <end position="45"/>
    </location>
</feature>
<sequence length="1861" mass="207632">MASAPASDPPPSVEENDSLERSTKRVKDDNPPPPTPLSSADPLAPAVASVTPKSFRDTLLDGRSEFTPSFTTLEELMVAGNTVQTETLMAADDATGIPKKSIPKAFIPKSIWQKFCAPWKNSLIIKLLGKSISYNLLCTRLSREWGLEGEFDIIDIGNGYYVAKLSSAEDCSRILTGGPYKFFDHYLAVQPWKPNFQSSREKLPKTAVWVHLYGVPIECFNEPAVLYLGNKIGRAIKADRTTLLAARGEFARVCVEVDLNESLPSMIDLDLEELPQSLILVKYEGLHKICFECGEFGHKKESCHYKMQQQQPQPQPATAKGVAVAHANSRATSSVENMQIPNSVDNCMTYGSWMVAKRKSRKVASKLGSPIDNTSSMGRNPNQIGKVPHSNDSPKPRNKEWEATVSNRFGTIANEEESSGEIAKLTGITSSDDPATKESGSGQSDMELGPGLVNGPQLVVVEPINSGDVSIQARNRTGRRKDKNQKTLGPIAKNSKARSKPLDPSMIKRSLKEDSRKLAGVAAAPSSSLCQPAQLLAGSGVNSVTSSVGIPSLALVPPTFSGEAHEHGLGNIVALKLNTIQHQNGVANSVMVSNQGAEPVAAVAPHTKAEFGSRALHFMRRYGYTFQFQVPASGFAGGLWLFWKGTVHLSVVFSTNQAIHCSVLLRGSSFFLTFGYVRPQESFKEEFWRHLQDWKASHAGAWVLMGDLNDVASIEEVSPRSTAIVNRTRRFQSRLEGCGLMNMDTLGCKYTWCRMRNERPVLRERLDRVLLNSDSQLLLQGAKAFNLPRTCSDHHPIMFDTDTAASYLPVNKPTRFEAAWLSREEFSNIFNVAWSQHSSDLPIAISNTREACISWSKATFGDIFRKKRLLKARIAGIQNSQNYLSSSRLQCLEKSLLEDYQQVLYEEELFWFQKSRVDWIASGDRNTSFYHVATMVRRNKNNIGALKIDGEWCMEVDGLKSHVRSYFEGLFARRETFPLLENLSNFQPSISVEDHLSLTQPATLEEVRKALFSMKGLKSPGPDGIPALFYQRHWDTVAATFLEFVNQALLNGSFDPSLTKAFVVLIPKEDLHGRSTVDNIILTQEAVHSMRRLKGGRGAMLVELIMFSVTSVQLSVLWNGEPLSFFSPQRGVRQGDPLSPYLFILVMEKLAQMIQKRVDEKVWKPFKLSRGGVALSHLFYADDLMLFAQASGAQLDVIMDVLNQFSNSSGLVLNLQKSKLFFSANIQSAVANSLSTRCGIPLTSNLGSYLGIPIIHGRHSSKHYEYILENMQKKLASWKGANLSLAGRKVLVQSVTASIPAYTMQSILLPNATCDAIDRLNRDFLWGSDSRVRKPHPVSWEVVCSEKKYGGLGLRSAWDNNQAFIAKLGWRILKGDNALWCRVMQAKYLRGRNFMEAGNTVGASFIWRGIVKCRSVLQQGVRWRIGSGEKIRFWQDAWVGDAPLISSSNEPPALPSLLVSETINSDRDWNLELLHELVLAEIVEKIRAIPLSRNSQLEDGIFWANSMDGLFTVKSAYQLLQAPRNSAYHSTDSWNWIWKLHCAERIRVFVWLLVRGRVLTNSVRFARHMAPSPLCPRCESSNETPIHLLRDCFYAKTVWSLLGFARSEFFTLDSFSWLKKFSTITRAFKQAEVSRVILFLSAIWLIWKDRNALVFRNHRSRPQELCTTIWQYAKYTEIAMSSSSPVKSRLPRWVRWMPPMEGWYKLNSDGSFNVTSNSASAGGLIRDFLGNWISGFVVNVGCASIFIAELWGLREGLKLCKSLGITRVVAEMDSLVAVRSIIEKREPDNLSAAILMDIRSLMSEFEECILQHVLREGNAAADFLASLGHSSPPGRSLLDSPPTGLWPILTGDQLGVSFLRF</sequence>
<dbReference type="InterPro" id="IPR000477">
    <property type="entry name" value="RT_dom"/>
</dbReference>
<evidence type="ECO:0000256" key="1">
    <source>
        <dbReference type="PROSITE-ProRule" id="PRU00047"/>
    </source>
</evidence>
<evidence type="ECO:0000259" key="3">
    <source>
        <dbReference type="PROSITE" id="PS50158"/>
    </source>
</evidence>
<dbReference type="Proteomes" id="UP001054252">
    <property type="component" value="Unassembled WGS sequence"/>
</dbReference>
<dbReference type="PROSITE" id="PS50158">
    <property type="entry name" value="ZF_CCHC"/>
    <property type="match status" value="1"/>
</dbReference>
<dbReference type="GO" id="GO:0008270">
    <property type="term" value="F:zinc ion binding"/>
    <property type="evidence" value="ECO:0007669"/>
    <property type="project" value="UniProtKB-KW"/>
</dbReference>
<dbReference type="InterPro" id="IPR044730">
    <property type="entry name" value="RNase_H-like_dom_plant"/>
</dbReference>
<feature type="region of interest" description="Disordered" evidence="2">
    <location>
        <begin position="472"/>
        <end position="506"/>
    </location>
</feature>
<accession>A0AAV5LTQ1</accession>
<dbReference type="PANTHER" id="PTHR33116">
    <property type="entry name" value="REVERSE TRANSCRIPTASE ZINC-BINDING DOMAIN-CONTAINING PROTEIN-RELATED-RELATED"/>
    <property type="match status" value="1"/>
</dbReference>
<feature type="region of interest" description="Disordered" evidence="2">
    <location>
        <begin position="427"/>
        <end position="449"/>
    </location>
</feature>
<feature type="compositionally biased region" description="Polar residues" evidence="2">
    <location>
        <begin position="427"/>
        <end position="444"/>
    </location>
</feature>
<dbReference type="InterPro" id="IPR036397">
    <property type="entry name" value="RNaseH_sf"/>
</dbReference>
<organism evidence="5 6">
    <name type="scientific">Rubroshorea leprosula</name>
    <dbReference type="NCBI Taxonomy" id="152421"/>
    <lineage>
        <taxon>Eukaryota</taxon>
        <taxon>Viridiplantae</taxon>
        <taxon>Streptophyta</taxon>
        <taxon>Embryophyta</taxon>
        <taxon>Tracheophyta</taxon>
        <taxon>Spermatophyta</taxon>
        <taxon>Magnoliopsida</taxon>
        <taxon>eudicotyledons</taxon>
        <taxon>Gunneridae</taxon>
        <taxon>Pentapetalae</taxon>
        <taxon>rosids</taxon>
        <taxon>malvids</taxon>
        <taxon>Malvales</taxon>
        <taxon>Dipterocarpaceae</taxon>
        <taxon>Rubroshorea</taxon>
    </lineage>
</organism>
<reference evidence="5 6" key="1">
    <citation type="journal article" date="2021" name="Commun. Biol.">
        <title>The genome of Shorea leprosula (Dipterocarpaceae) highlights the ecological relevance of drought in aseasonal tropical rainforests.</title>
        <authorList>
            <person name="Ng K.K.S."/>
            <person name="Kobayashi M.J."/>
            <person name="Fawcett J.A."/>
            <person name="Hatakeyama M."/>
            <person name="Paape T."/>
            <person name="Ng C.H."/>
            <person name="Ang C.C."/>
            <person name="Tnah L.H."/>
            <person name="Lee C.T."/>
            <person name="Nishiyama T."/>
            <person name="Sese J."/>
            <person name="O'Brien M.J."/>
            <person name="Copetti D."/>
            <person name="Mohd Noor M.I."/>
            <person name="Ong R.C."/>
            <person name="Putra M."/>
            <person name="Sireger I.Z."/>
            <person name="Indrioko S."/>
            <person name="Kosugi Y."/>
            <person name="Izuno A."/>
            <person name="Isagi Y."/>
            <person name="Lee S.L."/>
            <person name="Shimizu K.K."/>
        </authorList>
    </citation>
    <scope>NUCLEOTIDE SEQUENCE [LARGE SCALE GENOMIC DNA]</scope>
    <source>
        <strain evidence="5">214</strain>
    </source>
</reference>
<feature type="domain" description="CCHC-type" evidence="3">
    <location>
        <begin position="290"/>
        <end position="303"/>
    </location>
</feature>
<feature type="region of interest" description="Disordered" evidence="2">
    <location>
        <begin position="367"/>
        <end position="399"/>
    </location>
</feature>
<dbReference type="InterPro" id="IPR001878">
    <property type="entry name" value="Znf_CCHC"/>
</dbReference>
<keyword evidence="1" id="KW-0863">Zinc-finger</keyword>
<dbReference type="PANTHER" id="PTHR33116:SF70">
    <property type="entry name" value="NON-LTR RETROELEMENT REVERSE TRANSCRIPTASE-LIKE PROTEIN"/>
    <property type="match status" value="1"/>
</dbReference>
<evidence type="ECO:0000313" key="6">
    <source>
        <dbReference type="Proteomes" id="UP001054252"/>
    </source>
</evidence>
<name>A0AAV5LTQ1_9ROSI</name>
<keyword evidence="6" id="KW-1185">Reference proteome</keyword>
<dbReference type="InterPro" id="IPR025558">
    <property type="entry name" value="DUF4283"/>
</dbReference>
<dbReference type="InterPro" id="IPR012337">
    <property type="entry name" value="RNaseH-like_sf"/>
</dbReference>
<feature type="compositionally biased region" description="Polar residues" evidence="2">
    <location>
        <begin position="371"/>
        <end position="383"/>
    </location>
</feature>
<dbReference type="InterPro" id="IPR036691">
    <property type="entry name" value="Endo/exonu/phosph_ase_sf"/>
</dbReference>
<dbReference type="Gene3D" id="3.60.10.10">
    <property type="entry name" value="Endonuclease/exonuclease/phosphatase"/>
    <property type="match status" value="1"/>
</dbReference>